<feature type="compositionally biased region" description="Low complexity" evidence="1">
    <location>
        <begin position="170"/>
        <end position="189"/>
    </location>
</feature>
<dbReference type="AlphaFoldDB" id="A0A8J5JZG5"/>
<name>A0A8J5JZG5_HOMAM</name>
<feature type="region of interest" description="Disordered" evidence="1">
    <location>
        <begin position="170"/>
        <end position="254"/>
    </location>
</feature>
<keyword evidence="3" id="KW-1185">Reference proteome</keyword>
<dbReference type="Proteomes" id="UP000747542">
    <property type="component" value="Unassembled WGS sequence"/>
</dbReference>
<protein>
    <submittedName>
        <fullName evidence="2">Putative adenylate cyclase, terminal-differentiation specific-like</fullName>
    </submittedName>
</protein>
<organism evidence="2 3">
    <name type="scientific">Homarus americanus</name>
    <name type="common">American lobster</name>
    <dbReference type="NCBI Taxonomy" id="6706"/>
    <lineage>
        <taxon>Eukaryota</taxon>
        <taxon>Metazoa</taxon>
        <taxon>Ecdysozoa</taxon>
        <taxon>Arthropoda</taxon>
        <taxon>Crustacea</taxon>
        <taxon>Multicrustacea</taxon>
        <taxon>Malacostraca</taxon>
        <taxon>Eumalacostraca</taxon>
        <taxon>Eucarida</taxon>
        <taxon>Decapoda</taxon>
        <taxon>Pleocyemata</taxon>
        <taxon>Astacidea</taxon>
        <taxon>Nephropoidea</taxon>
        <taxon>Nephropidae</taxon>
        <taxon>Homarus</taxon>
    </lineage>
</organism>
<evidence type="ECO:0000313" key="3">
    <source>
        <dbReference type="Proteomes" id="UP000747542"/>
    </source>
</evidence>
<dbReference type="EMBL" id="JAHLQT010021643">
    <property type="protein sequence ID" value="KAG7167355.1"/>
    <property type="molecule type" value="Genomic_DNA"/>
</dbReference>
<proteinExistence type="predicted"/>
<feature type="region of interest" description="Disordered" evidence="1">
    <location>
        <begin position="103"/>
        <end position="126"/>
    </location>
</feature>
<feature type="compositionally biased region" description="Basic residues" evidence="1">
    <location>
        <begin position="106"/>
        <end position="119"/>
    </location>
</feature>
<evidence type="ECO:0000256" key="1">
    <source>
        <dbReference type="SAM" id="MobiDB-lite"/>
    </source>
</evidence>
<feature type="compositionally biased region" description="Low complexity" evidence="1">
    <location>
        <begin position="198"/>
        <end position="209"/>
    </location>
</feature>
<sequence length="355" mass="38947">MLHPDISGVTAGASTTHFQETLPLTSGDLLLKELRQQLGVYTNTYLQGYTNMTEALKDFLKNTAGLNQQEDSSTGSVGLRRRRQVGISPDLLALQGGYSSFFGSHANRRTTSAKKKNRKNRQEQEELPVVLVPEEDQAECVSSNQLSSFGFLGFVLNVVNAVINVANNINNNDNSNNDNNNNNNNNDLNTNQVQGSQTATNTNTAMATAGRRLSRLKMMRDSVDRHMRRIQNYRNRSRRSSSGSSSSSSCGSHDKDVVDEALLAAVALMDMWKEVLFEDDPVCMAAEVCNTAVKLRQVSRLAGMMGQVGAVAAANMLVNFQGVNPEYLVLAAEGGADGVDCWQKYRACGHHHRRQ</sequence>
<evidence type="ECO:0000313" key="2">
    <source>
        <dbReference type="EMBL" id="KAG7167355.1"/>
    </source>
</evidence>
<reference evidence="2" key="1">
    <citation type="journal article" date="2021" name="Sci. Adv.">
        <title>The American lobster genome reveals insights on longevity, neural, and immune adaptations.</title>
        <authorList>
            <person name="Polinski J.M."/>
            <person name="Zimin A.V."/>
            <person name="Clark K.F."/>
            <person name="Kohn A.B."/>
            <person name="Sadowski N."/>
            <person name="Timp W."/>
            <person name="Ptitsyn A."/>
            <person name="Khanna P."/>
            <person name="Romanova D.Y."/>
            <person name="Williams P."/>
            <person name="Greenwood S.J."/>
            <person name="Moroz L.L."/>
            <person name="Walt D.R."/>
            <person name="Bodnar A.G."/>
        </authorList>
    </citation>
    <scope>NUCLEOTIDE SEQUENCE</scope>
    <source>
        <strain evidence="2">GMGI-L3</strain>
    </source>
</reference>
<comment type="caution">
    <text evidence="2">The sequence shown here is derived from an EMBL/GenBank/DDBJ whole genome shotgun (WGS) entry which is preliminary data.</text>
</comment>
<gene>
    <name evidence="2" type="ORF">Hamer_G012797</name>
</gene>
<accession>A0A8J5JZG5</accession>
<feature type="compositionally biased region" description="Basic residues" evidence="1">
    <location>
        <begin position="226"/>
        <end position="239"/>
    </location>
</feature>
<dbReference type="OrthoDB" id="6374674at2759"/>
<feature type="compositionally biased region" description="Low complexity" evidence="1">
    <location>
        <begin position="240"/>
        <end position="251"/>
    </location>
</feature>